<dbReference type="PANTHER" id="PTHR46530:SF1">
    <property type="entry name" value="PROTEIN MONO-ADP-RIBOSYLTRANSFERASE PARP4"/>
    <property type="match status" value="1"/>
</dbReference>
<dbReference type="InterPro" id="IPR036465">
    <property type="entry name" value="vWFA_dom_sf"/>
</dbReference>
<proteinExistence type="predicted"/>
<protein>
    <recommendedName>
        <fullName evidence="1">VWFA domain-containing protein</fullName>
    </recommendedName>
</protein>
<dbReference type="CDD" id="cd00198">
    <property type="entry name" value="vWFA"/>
    <property type="match status" value="1"/>
</dbReference>
<dbReference type="InterPro" id="IPR031273">
    <property type="entry name" value="PARP4"/>
</dbReference>
<feature type="domain" description="VWFA" evidence="1">
    <location>
        <begin position="130"/>
        <end position="301"/>
    </location>
</feature>
<dbReference type="GeneTree" id="ENSGT00940000160555"/>
<keyword evidence="3" id="KW-1185">Reference proteome</keyword>
<evidence type="ECO:0000313" key="3">
    <source>
        <dbReference type="Proteomes" id="UP000694392"/>
    </source>
</evidence>
<organism evidence="2 3">
    <name type="scientific">Sphenodon punctatus</name>
    <name type="common">Tuatara</name>
    <name type="synonym">Hatteria punctata</name>
    <dbReference type="NCBI Taxonomy" id="8508"/>
    <lineage>
        <taxon>Eukaryota</taxon>
        <taxon>Metazoa</taxon>
        <taxon>Chordata</taxon>
        <taxon>Craniata</taxon>
        <taxon>Vertebrata</taxon>
        <taxon>Euteleostomi</taxon>
        <taxon>Lepidosauria</taxon>
        <taxon>Sphenodontia</taxon>
        <taxon>Sphenodontidae</taxon>
        <taxon>Sphenodon</taxon>
    </lineage>
</organism>
<dbReference type="GO" id="GO:0005737">
    <property type="term" value="C:cytoplasm"/>
    <property type="evidence" value="ECO:0007669"/>
    <property type="project" value="TreeGrafter"/>
</dbReference>
<dbReference type="PANTHER" id="PTHR46530">
    <property type="entry name" value="PROTEIN MONO-ADP-RIBOSYLTRANSFERASE PARP4"/>
    <property type="match status" value="1"/>
</dbReference>
<evidence type="ECO:0000313" key="2">
    <source>
        <dbReference type="Ensembl" id="ENSSPUP00000011346.1"/>
    </source>
</evidence>
<dbReference type="InterPro" id="IPR002035">
    <property type="entry name" value="VWF_A"/>
</dbReference>
<dbReference type="SUPFAM" id="SSF53300">
    <property type="entry name" value="vWA-like"/>
    <property type="match status" value="1"/>
</dbReference>
<sequence length="336" mass="37923">MPATVAPWQQDKALHENTQDLIQKVHIKQVGAKSGEFSLDMSIEMPYPIEHIRSCTHGLKIKKTDCKAVVSTVEGSSLDIGGFTLEIQISRSYLPRMWVEKHPDKESEACMLVFQPKFGTEFGTIETSSEIVICLDCSNSMVGSTMQQAKQIALHALQTFSLRKRVNVIKFGTNFIEFQPNLKSFPNDLGQMKEFITIATPTMGNTNLWKTLRYLSLLYPSETQRNILLISDGHIQNESMTLQIVKENVSHTRLFTCGVSSTANRHMLKSLSHYGAGAFEYFDSKSKYNWRKKIQNQTSRIVSPGCNAVSIKWQQFDANVAEPMHAPAHIQSLFNN</sequence>
<dbReference type="PROSITE" id="PS50234">
    <property type="entry name" value="VWFA"/>
    <property type="match status" value="1"/>
</dbReference>
<dbReference type="GO" id="GO:0003950">
    <property type="term" value="F:NAD+ poly-ADP-ribosyltransferase activity"/>
    <property type="evidence" value="ECO:0007669"/>
    <property type="project" value="InterPro"/>
</dbReference>
<reference evidence="2" key="2">
    <citation type="submission" date="2025-09" db="UniProtKB">
        <authorList>
            <consortium name="Ensembl"/>
        </authorList>
    </citation>
    <scope>IDENTIFICATION</scope>
</reference>
<dbReference type="AlphaFoldDB" id="A0A8D0GX17"/>
<dbReference type="SMART" id="SM00327">
    <property type="entry name" value="VWA"/>
    <property type="match status" value="1"/>
</dbReference>
<dbReference type="Pfam" id="PF13768">
    <property type="entry name" value="VWA_3"/>
    <property type="match status" value="1"/>
</dbReference>
<dbReference type="Proteomes" id="UP000694392">
    <property type="component" value="Unplaced"/>
</dbReference>
<name>A0A8D0GX17_SPHPU</name>
<dbReference type="Gene3D" id="3.40.50.410">
    <property type="entry name" value="von Willebrand factor, type A domain"/>
    <property type="match status" value="1"/>
</dbReference>
<reference evidence="2" key="1">
    <citation type="submission" date="2025-08" db="UniProtKB">
        <authorList>
            <consortium name="Ensembl"/>
        </authorList>
    </citation>
    <scope>IDENTIFICATION</scope>
</reference>
<dbReference type="Ensembl" id="ENSSPUT00000012088.1">
    <property type="protein sequence ID" value="ENSSPUP00000011346.1"/>
    <property type="gene ID" value="ENSSPUG00000008619.1"/>
</dbReference>
<accession>A0A8D0GX17</accession>
<evidence type="ECO:0000259" key="1">
    <source>
        <dbReference type="PROSITE" id="PS50234"/>
    </source>
</evidence>